<dbReference type="InterPro" id="IPR036259">
    <property type="entry name" value="MFS_trans_sf"/>
</dbReference>
<dbReference type="PANTHER" id="PTHR23523:SF2">
    <property type="entry name" value="2-NITROIMIDAZOLE TRANSPORTER"/>
    <property type="match status" value="1"/>
</dbReference>
<dbReference type="RefSeq" id="WP_281883225.1">
    <property type="nucleotide sequence ID" value="NZ_BSDP01000001.1"/>
</dbReference>
<dbReference type="PANTHER" id="PTHR23523">
    <property type="match status" value="1"/>
</dbReference>
<evidence type="ECO:0000313" key="8">
    <source>
        <dbReference type="Proteomes" id="UP001144396"/>
    </source>
</evidence>
<feature type="transmembrane region" description="Helical" evidence="5">
    <location>
        <begin position="139"/>
        <end position="160"/>
    </location>
</feature>
<evidence type="ECO:0000256" key="4">
    <source>
        <dbReference type="ARBA" id="ARBA00023136"/>
    </source>
</evidence>
<keyword evidence="4 5" id="KW-0472">Membrane</keyword>
<keyword evidence="2 5" id="KW-0812">Transmembrane</keyword>
<protein>
    <submittedName>
        <fullName evidence="7">MFS transporter</fullName>
    </submittedName>
</protein>
<feature type="transmembrane region" description="Helical" evidence="5">
    <location>
        <begin position="106"/>
        <end position="127"/>
    </location>
</feature>
<feature type="transmembrane region" description="Helical" evidence="5">
    <location>
        <begin position="271"/>
        <end position="293"/>
    </location>
</feature>
<name>A0A9W6CV53_9MICO</name>
<evidence type="ECO:0000259" key="6">
    <source>
        <dbReference type="PROSITE" id="PS50850"/>
    </source>
</evidence>
<feature type="transmembrane region" description="Helical" evidence="5">
    <location>
        <begin position="51"/>
        <end position="75"/>
    </location>
</feature>
<comment type="caution">
    <text evidence="7">The sequence shown here is derived from an EMBL/GenBank/DDBJ whole genome shotgun (WGS) entry which is preliminary data.</text>
</comment>
<proteinExistence type="predicted"/>
<dbReference type="GO" id="GO:0005886">
    <property type="term" value="C:plasma membrane"/>
    <property type="evidence" value="ECO:0007669"/>
    <property type="project" value="UniProtKB-SubCell"/>
</dbReference>
<organism evidence="7 8">
    <name type="scientific">Agromyces rhizosphaerae</name>
    <dbReference type="NCBI Taxonomy" id="88374"/>
    <lineage>
        <taxon>Bacteria</taxon>
        <taxon>Bacillati</taxon>
        <taxon>Actinomycetota</taxon>
        <taxon>Actinomycetes</taxon>
        <taxon>Micrococcales</taxon>
        <taxon>Microbacteriaceae</taxon>
        <taxon>Agromyces</taxon>
    </lineage>
</organism>
<comment type="subcellular location">
    <subcellularLocation>
        <location evidence="1">Cell membrane</location>
        <topology evidence="1">Multi-pass membrane protein</topology>
    </subcellularLocation>
</comment>
<evidence type="ECO:0000313" key="7">
    <source>
        <dbReference type="EMBL" id="GLI27042.1"/>
    </source>
</evidence>
<evidence type="ECO:0000256" key="3">
    <source>
        <dbReference type="ARBA" id="ARBA00022989"/>
    </source>
</evidence>
<feature type="transmembrane region" description="Helical" evidence="5">
    <location>
        <begin position="12"/>
        <end position="39"/>
    </location>
</feature>
<feature type="transmembrane region" description="Helical" evidence="5">
    <location>
        <begin position="166"/>
        <end position="189"/>
    </location>
</feature>
<evidence type="ECO:0000256" key="5">
    <source>
        <dbReference type="SAM" id="Phobius"/>
    </source>
</evidence>
<feature type="transmembrane region" description="Helical" evidence="5">
    <location>
        <begin position="388"/>
        <end position="409"/>
    </location>
</feature>
<feature type="domain" description="Major facilitator superfamily (MFS) profile" evidence="6">
    <location>
        <begin position="13"/>
        <end position="416"/>
    </location>
</feature>
<dbReference type="InterPro" id="IPR020846">
    <property type="entry name" value="MFS_dom"/>
</dbReference>
<feature type="transmembrane region" description="Helical" evidence="5">
    <location>
        <begin position="300"/>
        <end position="320"/>
    </location>
</feature>
<gene>
    <name evidence="7" type="ORF">ARHIZOSPH14_12840</name>
</gene>
<reference evidence="7" key="1">
    <citation type="submission" date="2022-12" db="EMBL/GenBank/DDBJ databases">
        <title>Reference genome sequencing for broad-spectrum identification of bacterial and archaeal isolates by mass spectrometry.</title>
        <authorList>
            <person name="Sekiguchi Y."/>
            <person name="Tourlousse D.M."/>
        </authorList>
    </citation>
    <scope>NUCLEOTIDE SEQUENCE</scope>
    <source>
        <strain evidence="7">14</strain>
    </source>
</reference>
<dbReference type="SUPFAM" id="SSF103473">
    <property type="entry name" value="MFS general substrate transporter"/>
    <property type="match status" value="1"/>
</dbReference>
<evidence type="ECO:0000256" key="1">
    <source>
        <dbReference type="ARBA" id="ARBA00004651"/>
    </source>
</evidence>
<dbReference type="Pfam" id="PF07690">
    <property type="entry name" value="MFS_1"/>
    <property type="match status" value="1"/>
</dbReference>
<dbReference type="AlphaFoldDB" id="A0A9W6CV53"/>
<keyword evidence="3 5" id="KW-1133">Transmembrane helix</keyword>
<feature type="transmembrane region" description="Helical" evidence="5">
    <location>
        <begin position="235"/>
        <end position="251"/>
    </location>
</feature>
<feature type="transmembrane region" description="Helical" evidence="5">
    <location>
        <begin position="326"/>
        <end position="347"/>
    </location>
</feature>
<dbReference type="Proteomes" id="UP001144396">
    <property type="component" value="Unassembled WGS sequence"/>
</dbReference>
<dbReference type="PROSITE" id="PS50850">
    <property type="entry name" value="MFS"/>
    <property type="match status" value="1"/>
</dbReference>
<dbReference type="InterPro" id="IPR052524">
    <property type="entry name" value="MFS_Cyanate_Porter"/>
</dbReference>
<sequence length="417" mass="43003">MTPPSRDSAARAFPWLLTAGIMLVALNLRAPIVALAPVLERIEAELGLTPATAGLLTTLAVLCFSLATPLAALVIRLSGAERAVVIALLGVLAGTILRSADGAPTAFAGMVVIGAAITIGNVVMPVVIRRDVPPDRAPLVTGVYTAMLNVGTMITSLATAPLADLVGWRLATAAWGVFVLAALVVWGAYLRRRRRDDAPEPEPALTTAELLTGGIAVVDDRAGPGASDSAWRNPLTWLLTAAFAAQAWGYYGVTSWLPTMLADLRGIGEVAAGAASSVFQVAAIVGALGVPLLGARTPQWVPAALIGALWMTLPIGLLVAPEAYLLWEFLGGIAQGGGFVVIFTVVVRHARSDREAGGMSAIVQGVGYLLAALSPPLLGAMHAATAGWALPLVVLIGSTSTFLVLAVVATRMTDARR</sequence>
<feature type="transmembrane region" description="Helical" evidence="5">
    <location>
        <begin position="359"/>
        <end position="382"/>
    </location>
</feature>
<accession>A0A9W6CV53</accession>
<dbReference type="Gene3D" id="1.20.1250.20">
    <property type="entry name" value="MFS general substrate transporter like domains"/>
    <property type="match status" value="2"/>
</dbReference>
<dbReference type="EMBL" id="BSDP01000001">
    <property type="protein sequence ID" value="GLI27042.1"/>
    <property type="molecule type" value="Genomic_DNA"/>
</dbReference>
<dbReference type="InterPro" id="IPR011701">
    <property type="entry name" value="MFS"/>
</dbReference>
<dbReference type="GO" id="GO:0022857">
    <property type="term" value="F:transmembrane transporter activity"/>
    <property type="evidence" value="ECO:0007669"/>
    <property type="project" value="InterPro"/>
</dbReference>
<keyword evidence="8" id="KW-1185">Reference proteome</keyword>
<evidence type="ECO:0000256" key="2">
    <source>
        <dbReference type="ARBA" id="ARBA00022692"/>
    </source>
</evidence>
<feature type="transmembrane region" description="Helical" evidence="5">
    <location>
        <begin position="82"/>
        <end position="100"/>
    </location>
</feature>